<reference evidence="3" key="1">
    <citation type="submission" date="2013-11" db="EMBL/GenBank/DDBJ databases">
        <authorList>
            <person name="Hoang H.T."/>
            <person name="Killian M.L."/>
            <person name="Madson D.M."/>
            <person name="Arruda P.H.E."/>
            <person name="Sun D."/>
            <person name="Schwartz K.J."/>
            <person name="Yoon K."/>
        </authorList>
    </citation>
    <scope>NUCLEOTIDE SEQUENCE [LARGE SCALE GENOMIC DNA]</scope>
    <source>
        <strain evidence="3">CDK2</strain>
    </source>
</reference>
<dbReference type="PANTHER" id="PTHR38705:SF1">
    <property type="entry name" value="PROTEIN RDS1"/>
    <property type="match status" value="1"/>
</dbReference>
<dbReference type="InterPro" id="IPR006311">
    <property type="entry name" value="TAT_signal"/>
</dbReference>
<dbReference type="AlphaFoldDB" id="A0A0P7FYE2"/>
<protein>
    <recommendedName>
        <fullName evidence="4">Ferritin-like domain-containing protein</fullName>
    </recommendedName>
</protein>
<accession>A0A0P7FYE2</accession>
<comment type="caution">
    <text evidence="2">The sequence shown here is derived from an EMBL/GenBank/DDBJ whole genome shotgun (WGS) entry which is preliminary data.</text>
</comment>
<dbReference type="SUPFAM" id="SSF47240">
    <property type="entry name" value="Ferritin-like"/>
    <property type="match status" value="1"/>
</dbReference>
<dbReference type="PATRIC" id="fig|699431.3.peg.3098"/>
<evidence type="ECO:0008006" key="4">
    <source>
        <dbReference type="Google" id="ProtNLM"/>
    </source>
</evidence>
<feature type="compositionally biased region" description="Acidic residues" evidence="1">
    <location>
        <begin position="243"/>
        <end position="258"/>
    </location>
</feature>
<name>A0A0P7FYE2_9EURY</name>
<dbReference type="CDD" id="cd00657">
    <property type="entry name" value="Ferritin_like"/>
    <property type="match status" value="1"/>
</dbReference>
<dbReference type="Proteomes" id="UP000050535">
    <property type="component" value="Unassembled WGS sequence"/>
</dbReference>
<feature type="region of interest" description="Disordered" evidence="1">
    <location>
        <begin position="242"/>
        <end position="314"/>
    </location>
</feature>
<dbReference type="PANTHER" id="PTHR38705">
    <property type="entry name" value="PROTEIN RDS1"/>
    <property type="match status" value="1"/>
</dbReference>
<sequence>MHSPPSIGDTMTDTNDPQTTATGESSASRRGFLTRSALAGGALLALGGGAGVALADEHAPTEAPEAAFDDVDGTDVDVLNYALSLEHLERSLYAAGLEAFDEEAFLEADALSAYDEGTREAVYGYVGTMAEHETQHVSALGQAVELLGGEPAAPAEYNFEFETVGEFLSLAAVIENTGVAAYAGAAPFVESPDLLSVALSIHSVEARHAAVLNSMTGSSPFPDAFDAASSQSEVMDAVSQFVVEEETETDDGEPETEPPADGNETATPAEGNETATPADGNETATPANDNETETPMGNETMTTSGNETATPDGG</sequence>
<evidence type="ECO:0000313" key="2">
    <source>
        <dbReference type="EMBL" id="KPN32272.1"/>
    </source>
</evidence>
<dbReference type="InterPro" id="IPR012347">
    <property type="entry name" value="Ferritin-like"/>
</dbReference>
<keyword evidence="3" id="KW-1185">Reference proteome</keyword>
<feature type="compositionally biased region" description="Polar residues" evidence="1">
    <location>
        <begin position="9"/>
        <end position="28"/>
    </location>
</feature>
<proteinExistence type="predicted"/>
<gene>
    <name evidence="2" type="ORF">SY89_03040</name>
</gene>
<organism evidence="2 3">
    <name type="scientific">Halolamina pelagica</name>
    <dbReference type="NCBI Taxonomy" id="699431"/>
    <lineage>
        <taxon>Archaea</taxon>
        <taxon>Methanobacteriati</taxon>
        <taxon>Methanobacteriota</taxon>
        <taxon>Stenosarchaea group</taxon>
        <taxon>Halobacteria</taxon>
        <taxon>Halobacteriales</taxon>
        <taxon>Haloferacaceae</taxon>
    </lineage>
</organism>
<evidence type="ECO:0000256" key="1">
    <source>
        <dbReference type="SAM" id="MobiDB-lite"/>
    </source>
</evidence>
<dbReference type="EMBL" id="LGUC01000001">
    <property type="protein sequence ID" value="KPN32272.1"/>
    <property type="molecule type" value="Genomic_DNA"/>
</dbReference>
<dbReference type="InterPro" id="IPR009078">
    <property type="entry name" value="Ferritin-like_SF"/>
</dbReference>
<feature type="region of interest" description="Disordered" evidence="1">
    <location>
        <begin position="1"/>
        <end position="29"/>
    </location>
</feature>
<dbReference type="Gene3D" id="1.20.1260.10">
    <property type="match status" value="1"/>
</dbReference>
<evidence type="ECO:0000313" key="3">
    <source>
        <dbReference type="Proteomes" id="UP000050535"/>
    </source>
</evidence>
<dbReference type="PROSITE" id="PS51318">
    <property type="entry name" value="TAT"/>
    <property type="match status" value="1"/>
</dbReference>
<feature type="compositionally biased region" description="Polar residues" evidence="1">
    <location>
        <begin position="282"/>
        <end position="314"/>
    </location>
</feature>
<dbReference type="STRING" id="699431.SY89_03040"/>
<dbReference type="Pfam" id="PF13668">
    <property type="entry name" value="Ferritin_2"/>
    <property type="match status" value="1"/>
</dbReference>
<dbReference type="InterPro" id="IPR039254">
    <property type="entry name" value="Rds1"/>
</dbReference>